<dbReference type="Pfam" id="PF00078">
    <property type="entry name" value="RVT_1"/>
    <property type="match status" value="1"/>
</dbReference>
<dbReference type="AlphaFoldDB" id="A0A2G9TBY4"/>
<evidence type="ECO:0000259" key="1">
    <source>
        <dbReference type="PROSITE" id="PS50878"/>
    </source>
</evidence>
<accession>A0A2G9TBY4</accession>
<reference evidence="2 3" key="1">
    <citation type="submission" date="2015-09" db="EMBL/GenBank/DDBJ databases">
        <title>Draft genome of the parasitic nematode Teladorsagia circumcincta isolate WARC Sus (inbred).</title>
        <authorList>
            <person name="Mitreva M."/>
        </authorList>
    </citation>
    <scope>NUCLEOTIDE SEQUENCE [LARGE SCALE GENOMIC DNA]</scope>
    <source>
        <strain evidence="2 3">S</strain>
    </source>
</reference>
<gene>
    <name evidence="2" type="ORF">TELCIR_23168</name>
</gene>
<name>A0A2G9TBY4_TELCI</name>
<dbReference type="InterPro" id="IPR043502">
    <property type="entry name" value="DNA/RNA_pol_sf"/>
</dbReference>
<dbReference type="PROSITE" id="PS50878">
    <property type="entry name" value="RT_POL"/>
    <property type="match status" value="1"/>
</dbReference>
<dbReference type="SUPFAM" id="SSF56672">
    <property type="entry name" value="DNA/RNA polymerases"/>
    <property type="match status" value="1"/>
</dbReference>
<dbReference type="InterPro" id="IPR043128">
    <property type="entry name" value="Rev_trsase/Diguanyl_cyclase"/>
</dbReference>
<dbReference type="EMBL" id="KZ385990">
    <property type="protein sequence ID" value="PIO55445.1"/>
    <property type="molecule type" value="Genomic_DNA"/>
</dbReference>
<organism evidence="2 3">
    <name type="scientific">Teladorsagia circumcincta</name>
    <name type="common">Brown stomach worm</name>
    <name type="synonym">Ostertagia circumcincta</name>
    <dbReference type="NCBI Taxonomy" id="45464"/>
    <lineage>
        <taxon>Eukaryota</taxon>
        <taxon>Metazoa</taxon>
        <taxon>Ecdysozoa</taxon>
        <taxon>Nematoda</taxon>
        <taxon>Chromadorea</taxon>
        <taxon>Rhabditida</taxon>
        <taxon>Rhabditina</taxon>
        <taxon>Rhabditomorpha</taxon>
        <taxon>Strongyloidea</taxon>
        <taxon>Trichostrongylidae</taxon>
        <taxon>Teladorsagia</taxon>
    </lineage>
</organism>
<dbReference type="Proteomes" id="UP000230423">
    <property type="component" value="Unassembled WGS sequence"/>
</dbReference>
<protein>
    <recommendedName>
        <fullName evidence="1">Reverse transcriptase domain-containing protein</fullName>
    </recommendedName>
</protein>
<evidence type="ECO:0000313" key="2">
    <source>
        <dbReference type="EMBL" id="PIO55445.1"/>
    </source>
</evidence>
<dbReference type="PANTHER" id="PTHR37984">
    <property type="entry name" value="PROTEIN CBG26694"/>
    <property type="match status" value="1"/>
</dbReference>
<evidence type="ECO:0000313" key="3">
    <source>
        <dbReference type="Proteomes" id="UP000230423"/>
    </source>
</evidence>
<dbReference type="PANTHER" id="PTHR37984:SF5">
    <property type="entry name" value="PROTEIN NYNRIN-LIKE"/>
    <property type="match status" value="1"/>
</dbReference>
<proteinExistence type="predicted"/>
<sequence length="162" mass="18194">MKILDPYLRSTCIVGFTAFTEYLLGNRSTAGLEGTAAYLDDIIVTGTTIDEHNTRLKALFQRIHEYGFRVRLEKCSFLQTGICYLGFIINADGRRPDPSKIEAVRKMPPPRDATKLRAFLGLINCYGASVKELHDIRVALDALTKKMLATHSHRSVSHPLTR</sequence>
<feature type="domain" description="Reverse transcriptase" evidence="1">
    <location>
        <begin position="1"/>
        <end position="89"/>
    </location>
</feature>
<dbReference type="Gene3D" id="3.30.70.270">
    <property type="match status" value="2"/>
</dbReference>
<keyword evidence="3" id="KW-1185">Reference proteome</keyword>
<dbReference type="OrthoDB" id="5855384at2759"/>
<dbReference type="InterPro" id="IPR050951">
    <property type="entry name" value="Retrovirus_Pol_polyprotein"/>
</dbReference>
<dbReference type="InterPro" id="IPR000477">
    <property type="entry name" value="RT_dom"/>
</dbReference>